<evidence type="ECO:0000313" key="4">
    <source>
        <dbReference type="Proteomes" id="UP000007800"/>
    </source>
</evidence>
<dbReference type="PANTHER" id="PTHR15934:SF2">
    <property type="entry name" value="A-KINASE ANCHOR PROTEIN 7-LIKE PHOSPHOESTERASE DOMAIN-CONTAINING PROTEIN"/>
    <property type="match status" value="1"/>
</dbReference>
<dbReference type="GO" id="GO:0005829">
    <property type="term" value="C:cytosol"/>
    <property type="evidence" value="ECO:0007669"/>
    <property type="project" value="TreeGrafter"/>
</dbReference>
<reference evidence="3 4" key="1">
    <citation type="submission" date="2008-07" db="EMBL/GenBank/DDBJ databases">
        <authorList>
            <person name="El-Sayed N."/>
            <person name="Caler E."/>
            <person name="Inman J."/>
            <person name="Amedeo P."/>
            <person name="Hass B."/>
            <person name="Wortman J."/>
        </authorList>
    </citation>
    <scope>NUCLEOTIDE SEQUENCE [LARGE SCALE GENOMIC DNA]</scope>
    <source>
        <strain evidence="4">ATCC 50983 / TXsc</strain>
    </source>
</reference>
<dbReference type="InterPro" id="IPR052641">
    <property type="entry name" value="AKAP7_isoform_gamma"/>
</dbReference>
<dbReference type="OMA" id="KVELCSM"/>
<dbReference type="RefSeq" id="XP_002775552.1">
    <property type="nucleotide sequence ID" value="XM_002775506.1"/>
</dbReference>
<dbReference type="GO" id="GO:0034237">
    <property type="term" value="F:protein kinase A regulatory subunit binding"/>
    <property type="evidence" value="ECO:0007669"/>
    <property type="project" value="TreeGrafter"/>
</dbReference>
<feature type="region of interest" description="Disordered" evidence="1">
    <location>
        <begin position="1"/>
        <end position="52"/>
    </location>
</feature>
<dbReference type="GeneID" id="9060213"/>
<evidence type="ECO:0000313" key="3">
    <source>
        <dbReference type="EMBL" id="EER07368.1"/>
    </source>
</evidence>
<evidence type="ECO:0000259" key="2">
    <source>
        <dbReference type="Pfam" id="PF10469"/>
    </source>
</evidence>
<dbReference type="InterPro" id="IPR019510">
    <property type="entry name" value="AKAP7-like_phosphoesterase"/>
</dbReference>
<evidence type="ECO:0000256" key="1">
    <source>
        <dbReference type="SAM" id="MobiDB-lite"/>
    </source>
</evidence>
<feature type="compositionally biased region" description="Polar residues" evidence="1">
    <location>
        <begin position="1"/>
        <end position="12"/>
    </location>
</feature>
<keyword evidence="4" id="KW-1185">Reference proteome</keyword>
<dbReference type="Pfam" id="PF10469">
    <property type="entry name" value="AKAP7_NLS"/>
    <property type="match status" value="1"/>
</dbReference>
<feature type="compositionally biased region" description="Basic residues" evidence="1">
    <location>
        <begin position="339"/>
        <end position="348"/>
    </location>
</feature>
<organism evidence="4">
    <name type="scientific">Perkinsus marinus (strain ATCC 50983 / TXsc)</name>
    <dbReference type="NCBI Taxonomy" id="423536"/>
    <lineage>
        <taxon>Eukaryota</taxon>
        <taxon>Sar</taxon>
        <taxon>Alveolata</taxon>
        <taxon>Perkinsozoa</taxon>
        <taxon>Perkinsea</taxon>
        <taxon>Perkinsida</taxon>
        <taxon>Perkinsidae</taxon>
        <taxon>Perkinsus</taxon>
    </lineage>
</organism>
<gene>
    <name evidence="3" type="ORF">Pmar_PMAR020533</name>
</gene>
<dbReference type="InterPro" id="IPR009097">
    <property type="entry name" value="Cyclic_Pdiesterase"/>
</dbReference>
<dbReference type="Proteomes" id="UP000007800">
    <property type="component" value="Unassembled WGS sequence"/>
</dbReference>
<accession>C5L7A6</accession>
<dbReference type="OrthoDB" id="277832at2759"/>
<dbReference type="AlphaFoldDB" id="C5L7A6"/>
<protein>
    <recommendedName>
        <fullName evidence="2">A-kinase anchor protein 7-like phosphoesterase domain-containing protein</fullName>
    </recommendedName>
</protein>
<dbReference type="SUPFAM" id="SSF55144">
    <property type="entry name" value="LigT-like"/>
    <property type="match status" value="1"/>
</dbReference>
<dbReference type="PANTHER" id="PTHR15934">
    <property type="entry name" value="RNA 2',3'-CYCLIC PHOSPHODIESTERASE"/>
    <property type="match status" value="1"/>
</dbReference>
<feature type="domain" description="A-kinase anchor protein 7-like phosphoesterase" evidence="2">
    <location>
        <begin position="103"/>
        <end position="229"/>
    </location>
</feature>
<dbReference type="GO" id="GO:0010738">
    <property type="term" value="P:regulation of protein kinase A signaling"/>
    <property type="evidence" value="ECO:0007669"/>
    <property type="project" value="TreeGrafter"/>
</dbReference>
<feature type="region of interest" description="Disordered" evidence="1">
    <location>
        <begin position="322"/>
        <end position="363"/>
    </location>
</feature>
<dbReference type="Gene3D" id="3.90.1140.10">
    <property type="entry name" value="Cyclic phosphodiesterase"/>
    <property type="match status" value="1"/>
</dbReference>
<dbReference type="EMBL" id="GG679899">
    <property type="protein sequence ID" value="EER07368.1"/>
    <property type="molecule type" value="Genomic_DNA"/>
</dbReference>
<sequence length="556" mass="61099">MSNKRVFTTVLKSQPLPPKAGDKASEVPSDSAPSGGEEPPVTKHKPSLGTEDFISIEDIPSDDVTEQTAVSEIGELPVAEEGVKKTGGKAARPLLTHFLAECVTKDAHEIMKGACVKREKVHISMAVMRLETEERKQDAINAIKIATKELLEEEKGGIKMQPSELGSFPGVLHLKMDEGTSTVLRRYYELLSTELKGRNIQMAKEKSSEFKPHATVIKAAQGMRRVKKYPDLRKKKKEIKTALKIPSVDDIKAKLGDDANLTGDTVEAVEKVELCSMIGELVGRIDAEEASLLEEKQADGFFAVNYTLPLDEPIEVTEEMRQTIAPPPSTEPKEEAKAKKTKKDKKPKKGDSESDGGEPCRLEVRVTSPDFMTLCADIQEVAMKEAPKKLTKKAQPSKDKLRIILNDLRIPTEKTEVCVSALKSAAEEFLKEEKHPRLAGMAIRCLPKGVALQLTSDSANLVTRLRNALDEALTREGVVIDNTKQVEFDPSILLLRTAPSSAKLRKETEEILANNEALKSELANAFDSSLELRLFTMIGSGIVLLSTPLLFSVEDD</sequence>
<dbReference type="InParanoid" id="C5L7A6"/>
<proteinExistence type="predicted"/>
<name>C5L7A6_PERM5</name>